<evidence type="ECO:0000256" key="11">
    <source>
        <dbReference type="HAMAP-Rule" id="MF_00497"/>
    </source>
</evidence>
<dbReference type="GO" id="GO:0046872">
    <property type="term" value="F:metal ion binding"/>
    <property type="evidence" value="ECO:0007669"/>
    <property type="project" value="UniProtKB-KW"/>
</dbReference>
<dbReference type="RefSeq" id="WP_014557968.1">
    <property type="nucleotide sequence ID" value="NZ_DSFH01000031.1"/>
</dbReference>
<feature type="binding site" evidence="12">
    <location>
        <position position="270"/>
    </location>
    <ligand>
        <name>glycerol</name>
        <dbReference type="ChEBI" id="CHEBI:17754"/>
    </ligand>
</feature>
<evidence type="ECO:0000256" key="10">
    <source>
        <dbReference type="ARBA" id="ARBA00023264"/>
    </source>
</evidence>
<accession>A0A7C2ZAF7</accession>
<dbReference type="EC" id="1.1.1.261" evidence="11"/>
<comment type="catalytic activity">
    <reaction evidence="11">
        <text>sn-glycerol 1-phosphate + NADP(+) = dihydroxyacetone phosphate + NADPH + H(+)</text>
        <dbReference type="Rhea" id="RHEA:21416"/>
        <dbReference type="ChEBI" id="CHEBI:15378"/>
        <dbReference type="ChEBI" id="CHEBI:57642"/>
        <dbReference type="ChEBI" id="CHEBI:57685"/>
        <dbReference type="ChEBI" id="CHEBI:57783"/>
        <dbReference type="ChEBI" id="CHEBI:58349"/>
        <dbReference type="EC" id="1.1.1.261"/>
    </reaction>
</comment>
<evidence type="ECO:0000256" key="2">
    <source>
        <dbReference type="ARBA" id="ARBA00022516"/>
    </source>
</evidence>
<keyword evidence="9 11" id="KW-0594">Phospholipid biosynthesis</keyword>
<dbReference type="NCBIfam" id="NF002022">
    <property type="entry name" value="PRK00843.1"/>
    <property type="match status" value="1"/>
</dbReference>
<proteinExistence type="inferred from homology"/>
<comment type="subcellular location">
    <subcellularLocation>
        <location evidence="11">Cytoplasm</location>
    </subcellularLocation>
</comment>
<dbReference type="Gene3D" id="3.40.50.1970">
    <property type="match status" value="1"/>
</dbReference>
<reference evidence="15" key="1">
    <citation type="journal article" date="2020" name="mSystems">
        <title>Genome- and Community-Level Interaction Insights into Carbon Utilization and Element Cycling Functions of Hydrothermarchaeota in Hydrothermal Sediment.</title>
        <authorList>
            <person name="Zhou Z."/>
            <person name="Liu Y."/>
            <person name="Xu W."/>
            <person name="Pan J."/>
            <person name="Luo Z.H."/>
            <person name="Li M."/>
        </authorList>
    </citation>
    <scope>NUCLEOTIDE SEQUENCE [LARGE SCALE GENOMIC DNA]</scope>
    <source>
        <strain evidence="15">SpSt-1261</strain>
    </source>
</reference>
<keyword evidence="8 11" id="KW-0443">Lipid metabolism</keyword>
<feature type="binding site" evidence="11">
    <location>
        <position position="270"/>
    </location>
    <ligand>
        <name>Zn(2+)</name>
        <dbReference type="ChEBI" id="CHEBI:29105"/>
        <note>catalytic</note>
    </ligand>
</feature>
<evidence type="ECO:0000256" key="13">
    <source>
        <dbReference type="PIRSR" id="PIRSR000112-2"/>
    </source>
</evidence>
<keyword evidence="6 11" id="KW-0560">Oxidoreductase</keyword>
<dbReference type="CDD" id="cd08173">
    <property type="entry name" value="Gro1PDH"/>
    <property type="match status" value="1"/>
</dbReference>
<feature type="binding site" evidence="11">
    <location>
        <position position="174"/>
    </location>
    <ligand>
        <name>Zn(2+)</name>
        <dbReference type="ChEBI" id="CHEBI:29105"/>
        <note>catalytic</note>
    </ligand>
</feature>
<evidence type="ECO:0000256" key="9">
    <source>
        <dbReference type="ARBA" id="ARBA00023209"/>
    </source>
</evidence>
<gene>
    <name evidence="11" type="primary">egsA</name>
    <name evidence="15" type="ORF">ENO39_01845</name>
</gene>
<dbReference type="Gene3D" id="1.20.1090.10">
    <property type="entry name" value="Dehydroquinate synthase-like - alpha domain"/>
    <property type="match status" value="1"/>
</dbReference>
<organism evidence="15">
    <name type="scientific">Fervidicoccus fontis</name>
    <dbReference type="NCBI Taxonomy" id="683846"/>
    <lineage>
        <taxon>Archaea</taxon>
        <taxon>Thermoproteota</taxon>
        <taxon>Thermoprotei</taxon>
        <taxon>Fervidicoccales</taxon>
        <taxon>Fervidicoccaceae</taxon>
        <taxon>Fervidicoccus</taxon>
    </lineage>
</organism>
<comment type="caution">
    <text evidence="15">The sequence shown here is derived from an EMBL/GenBank/DDBJ whole genome shotgun (WGS) entry which is preliminary data.</text>
</comment>
<keyword evidence="1 11" id="KW-0963">Cytoplasm</keyword>
<dbReference type="GO" id="GO:0050492">
    <property type="term" value="F:glycerol-1-phosphate dehydrogenase [NAD(P)+] activity"/>
    <property type="evidence" value="ECO:0007669"/>
    <property type="project" value="UniProtKB-UniRule"/>
</dbReference>
<dbReference type="Pfam" id="PF13685">
    <property type="entry name" value="Fe-ADH_2"/>
    <property type="match status" value="1"/>
</dbReference>
<feature type="binding site" evidence="12">
    <location>
        <position position="254"/>
    </location>
    <ligand>
        <name>glycerol</name>
        <dbReference type="ChEBI" id="CHEBI:17754"/>
    </ligand>
</feature>
<evidence type="ECO:0000256" key="5">
    <source>
        <dbReference type="ARBA" id="ARBA00022857"/>
    </source>
</evidence>
<keyword evidence="3 11" id="KW-0479">Metal-binding</keyword>
<feature type="binding site" evidence="11 14">
    <location>
        <begin position="122"/>
        <end position="125"/>
    </location>
    <ligand>
        <name>NAD(+)</name>
        <dbReference type="ChEBI" id="CHEBI:57540"/>
    </ligand>
</feature>
<evidence type="ECO:0000256" key="12">
    <source>
        <dbReference type="PIRSR" id="PIRSR000112-1"/>
    </source>
</evidence>
<keyword evidence="10 11" id="KW-1208">Phospholipid metabolism</keyword>
<dbReference type="PIRSF" id="PIRSF000112">
    <property type="entry name" value="Glycerol_dehydrogenase"/>
    <property type="match status" value="1"/>
</dbReference>
<feature type="binding site" evidence="11">
    <location>
        <position position="258"/>
    </location>
    <ligand>
        <name>substrate</name>
    </ligand>
</feature>
<comment type="pathway">
    <text evidence="11">Membrane lipid metabolism; glycerophospholipid metabolism.</text>
</comment>
<dbReference type="UniPathway" id="UPA00940"/>
<feature type="binding site" evidence="13">
    <location>
        <position position="127"/>
    </location>
    <ligand>
        <name>glycerol</name>
        <dbReference type="ChEBI" id="CHEBI:17754"/>
    </ligand>
</feature>
<keyword evidence="4 11" id="KW-0862">Zinc</keyword>
<feature type="binding site" evidence="12">
    <location>
        <position position="174"/>
    </location>
    <ligand>
        <name>glycerol</name>
        <dbReference type="ChEBI" id="CHEBI:17754"/>
    </ligand>
</feature>
<comment type="function">
    <text evidence="11">Catalyzes the NAD(P)H-dependent reduction of dihydroxyacetonephosphate (DHAP or glycerone phosphate) to glycerol 1-phosphate (G1P). The G1P thus generated is used as the glycerophosphate backbone of phospholipids in the cellular membranes of Archaea.</text>
</comment>
<comment type="cofactor">
    <cofactor evidence="11 12">
        <name>Zn(2+)</name>
        <dbReference type="ChEBI" id="CHEBI:29105"/>
    </cofactor>
    <text evidence="11 12">Binds 1 zinc ion per subunit.</text>
</comment>
<protein>
    <recommendedName>
        <fullName evidence="11">Glycerol-1-phosphate dehydrogenase [NAD(P)+]</fullName>
        <shortName evidence="11">G1P dehydrogenase</shortName>
        <shortName evidence="11">G1PDH</shortName>
        <ecNumber evidence="11">1.1.1.261</ecNumber>
    </recommendedName>
    <alternativeName>
        <fullName evidence="11">Enantiomeric glycerophosphate synthase</fullName>
    </alternativeName>
    <alternativeName>
        <fullName evidence="11">sn-glycerol-1-phosphate dehydrogenase</fullName>
    </alternativeName>
</protein>
<dbReference type="HAMAP" id="MF_00497_A">
    <property type="entry name" value="G1P_dehydrogenase_A"/>
    <property type="match status" value="1"/>
</dbReference>
<name>A0A7C2ZAF7_9CREN</name>
<evidence type="ECO:0000256" key="4">
    <source>
        <dbReference type="ARBA" id="ARBA00022833"/>
    </source>
</evidence>
<sequence>MEKDVHIIDLMKRVVIGKDLLKDIIQYLPLNLSKNIKKVYVVTGPHVWDTYGKKLEEGLKSKELELYIKKSESPTIEEAKQIISDAKGKSIDLIIGFGGGKSIDLAKYAASQISIPFISIPTSASHDGIASPFASLKGGGWSTSVKAVEPICVIADLEIISSSPRKLLIAGAGDAIAKLTAVSDWRLAHLLRNEYYGSYAAGLSLLSAKHIIKYSDIISKTDVEATRIVLEALISSSVAIGIAGSTRPASGSEHLFSHALDKIAPKPALHGEQTGVGTIMMSKLHRMNWKKVRRVLKKVGAPTTAKELGIPENIIIEALTIAHKIRPERYTILGDRGLTWEAAEKLARDTGVIS</sequence>
<keyword evidence="2 11" id="KW-0444">Lipid biosynthesis</keyword>
<dbReference type="OMA" id="GVGTIMM"/>
<evidence type="ECO:0000256" key="7">
    <source>
        <dbReference type="ARBA" id="ARBA00023027"/>
    </source>
</evidence>
<dbReference type="InterPro" id="IPR023002">
    <property type="entry name" value="G1P_dehydrogenase_arc"/>
</dbReference>
<dbReference type="InterPro" id="IPR016205">
    <property type="entry name" value="Glycerol_DH"/>
</dbReference>
<dbReference type="GeneID" id="12449915"/>
<comment type="similarity">
    <text evidence="11">Belongs to the glycerol-1-phosphate dehydrogenase family.</text>
</comment>
<dbReference type="PANTHER" id="PTHR43616:SF5">
    <property type="entry name" value="GLYCEROL DEHYDROGENASE 1"/>
    <property type="match status" value="1"/>
</dbReference>
<dbReference type="EMBL" id="DSFH01000031">
    <property type="protein sequence ID" value="HEW63789.1"/>
    <property type="molecule type" value="Genomic_DNA"/>
</dbReference>
<dbReference type="InterPro" id="IPR032837">
    <property type="entry name" value="G1PDH"/>
</dbReference>
<feature type="binding site" evidence="11">
    <location>
        <position position="174"/>
    </location>
    <ligand>
        <name>substrate</name>
    </ligand>
</feature>
<evidence type="ECO:0000313" key="15">
    <source>
        <dbReference type="EMBL" id="HEW63789.1"/>
    </source>
</evidence>
<feature type="binding site" evidence="11">
    <location>
        <position position="254"/>
    </location>
    <ligand>
        <name>Zn(2+)</name>
        <dbReference type="ChEBI" id="CHEBI:29105"/>
        <note>catalytic</note>
    </ligand>
</feature>
<evidence type="ECO:0000256" key="6">
    <source>
        <dbReference type="ARBA" id="ARBA00023002"/>
    </source>
</evidence>
<evidence type="ECO:0000256" key="8">
    <source>
        <dbReference type="ARBA" id="ARBA00023098"/>
    </source>
</evidence>
<dbReference type="GO" id="GO:0006650">
    <property type="term" value="P:glycerophospholipid metabolic process"/>
    <property type="evidence" value="ECO:0007669"/>
    <property type="project" value="UniProtKB-UniRule"/>
</dbReference>
<comment type="subunit">
    <text evidence="11">Homodimer.</text>
</comment>
<dbReference type="AlphaFoldDB" id="A0A7C2ZAF7"/>
<dbReference type="SUPFAM" id="SSF56796">
    <property type="entry name" value="Dehydroquinate synthase-like"/>
    <property type="match status" value="1"/>
</dbReference>
<feature type="binding site" evidence="11">
    <location>
        <position position="127"/>
    </location>
    <ligand>
        <name>substrate</name>
    </ligand>
</feature>
<evidence type="ECO:0000256" key="1">
    <source>
        <dbReference type="ARBA" id="ARBA00022490"/>
    </source>
</evidence>
<feature type="binding site" evidence="11 14">
    <location>
        <begin position="100"/>
        <end position="104"/>
    </location>
    <ligand>
        <name>NAD(+)</name>
        <dbReference type="ChEBI" id="CHEBI:57540"/>
    </ligand>
</feature>
<keyword evidence="5 11" id="KW-0521">NADP</keyword>
<feature type="binding site" evidence="11 14">
    <location>
        <position position="131"/>
    </location>
    <ligand>
        <name>NAD(+)</name>
        <dbReference type="ChEBI" id="CHEBI:57540"/>
    </ligand>
</feature>
<comment type="catalytic activity">
    <reaction evidence="11">
        <text>sn-glycerol 1-phosphate + NAD(+) = dihydroxyacetone phosphate + NADH + H(+)</text>
        <dbReference type="Rhea" id="RHEA:21412"/>
        <dbReference type="ChEBI" id="CHEBI:15378"/>
        <dbReference type="ChEBI" id="CHEBI:57540"/>
        <dbReference type="ChEBI" id="CHEBI:57642"/>
        <dbReference type="ChEBI" id="CHEBI:57685"/>
        <dbReference type="ChEBI" id="CHEBI:57945"/>
        <dbReference type="EC" id="1.1.1.261"/>
    </reaction>
</comment>
<dbReference type="GO" id="GO:0005737">
    <property type="term" value="C:cytoplasm"/>
    <property type="evidence" value="ECO:0007669"/>
    <property type="project" value="UniProtKB-SubCell"/>
</dbReference>
<evidence type="ECO:0000256" key="3">
    <source>
        <dbReference type="ARBA" id="ARBA00022723"/>
    </source>
</evidence>
<dbReference type="Proteomes" id="UP000886076">
    <property type="component" value="Unassembled WGS sequence"/>
</dbReference>
<dbReference type="GO" id="GO:0008654">
    <property type="term" value="P:phospholipid biosynthetic process"/>
    <property type="evidence" value="ECO:0007669"/>
    <property type="project" value="UniProtKB-KW"/>
</dbReference>
<dbReference type="PANTHER" id="PTHR43616">
    <property type="entry name" value="GLYCEROL DEHYDROGENASE"/>
    <property type="match status" value="1"/>
</dbReference>
<keyword evidence="7 11" id="KW-0520">NAD</keyword>
<evidence type="ECO:0000256" key="14">
    <source>
        <dbReference type="PIRSR" id="PIRSR000112-3"/>
    </source>
</evidence>